<dbReference type="AlphaFoldDB" id="A1T6N9"/>
<dbReference type="Pfam" id="PF04909">
    <property type="entry name" value="Amidohydro_2"/>
    <property type="match status" value="1"/>
</dbReference>
<dbReference type="InterPro" id="IPR032465">
    <property type="entry name" value="ACMSD"/>
</dbReference>
<feature type="domain" description="Amidohydrolase-related" evidence="3">
    <location>
        <begin position="81"/>
        <end position="375"/>
    </location>
</feature>
<evidence type="ECO:0000256" key="1">
    <source>
        <dbReference type="ARBA" id="ARBA00023239"/>
    </source>
</evidence>
<reference evidence="4" key="1">
    <citation type="submission" date="2006-12" db="EMBL/GenBank/DDBJ databases">
        <title>Complete sequence of Mycobacterium vanbaalenii PYR-1.</title>
        <authorList>
            <consortium name="US DOE Joint Genome Institute"/>
            <person name="Copeland A."/>
            <person name="Lucas S."/>
            <person name="Lapidus A."/>
            <person name="Barry K."/>
            <person name="Detter J.C."/>
            <person name="Glavina del Rio T."/>
            <person name="Hammon N."/>
            <person name="Israni S."/>
            <person name="Dalin E."/>
            <person name="Tice H."/>
            <person name="Pitluck S."/>
            <person name="Singan V."/>
            <person name="Schmutz J."/>
            <person name="Larimer F."/>
            <person name="Land M."/>
            <person name="Hauser L."/>
            <person name="Kyrpides N."/>
            <person name="Anderson I.J."/>
            <person name="Miller C."/>
            <person name="Richardson P."/>
        </authorList>
    </citation>
    <scope>NUCLEOTIDE SEQUENCE [LARGE SCALE GENOMIC DNA]</scope>
    <source>
        <strain evidence="4">PYR-1</strain>
    </source>
</reference>
<dbReference type="eggNOG" id="COG2159">
    <property type="taxonomic scope" value="Bacteria"/>
</dbReference>
<evidence type="ECO:0000256" key="2">
    <source>
        <dbReference type="SAM" id="MobiDB-lite"/>
    </source>
</evidence>
<dbReference type="HOGENOM" id="CLU_039329_0_2_11"/>
<dbReference type="GO" id="GO:0019748">
    <property type="term" value="P:secondary metabolic process"/>
    <property type="evidence" value="ECO:0007669"/>
    <property type="project" value="TreeGrafter"/>
</dbReference>
<evidence type="ECO:0000313" key="5">
    <source>
        <dbReference type="Proteomes" id="UP000009159"/>
    </source>
</evidence>
<dbReference type="InterPro" id="IPR006680">
    <property type="entry name" value="Amidohydro-rel"/>
</dbReference>
<proteinExistence type="predicted"/>
<dbReference type="GO" id="GO:0005737">
    <property type="term" value="C:cytoplasm"/>
    <property type="evidence" value="ECO:0007669"/>
    <property type="project" value="TreeGrafter"/>
</dbReference>
<feature type="region of interest" description="Disordered" evidence="2">
    <location>
        <begin position="407"/>
        <end position="435"/>
    </location>
</feature>
<dbReference type="STRING" id="350058.Mvan_2022"/>
<dbReference type="RefSeq" id="WP_011779255.1">
    <property type="nucleotide sequence ID" value="NC_008726.1"/>
</dbReference>
<evidence type="ECO:0000259" key="3">
    <source>
        <dbReference type="Pfam" id="PF04909"/>
    </source>
</evidence>
<keyword evidence="5" id="KW-1185">Reference proteome</keyword>
<organism evidence="4 5">
    <name type="scientific">Mycolicibacterium vanbaalenii (strain DSM 7251 / JCM 13017 / BCRC 16820 / KCTC 9966 / NRRL B-24157 / PYR-1)</name>
    <name type="common">Mycobacterium vanbaalenii</name>
    <dbReference type="NCBI Taxonomy" id="350058"/>
    <lineage>
        <taxon>Bacteria</taxon>
        <taxon>Bacillati</taxon>
        <taxon>Actinomycetota</taxon>
        <taxon>Actinomycetes</taxon>
        <taxon>Mycobacteriales</taxon>
        <taxon>Mycobacteriaceae</taxon>
        <taxon>Mycolicibacterium</taxon>
    </lineage>
</organism>
<dbReference type="Gene3D" id="3.20.20.140">
    <property type="entry name" value="Metal-dependent hydrolases"/>
    <property type="match status" value="1"/>
</dbReference>
<dbReference type="EMBL" id="CP000511">
    <property type="protein sequence ID" value="ABM12839.1"/>
    <property type="molecule type" value="Genomic_DNA"/>
</dbReference>
<protein>
    <submittedName>
        <fullName evidence="4">Amidohydrolase 2</fullName>
    </submittedName>
</protein>
<dbReference type="SUPFAM" id="SSF51556">
    <property type="entry name" value="Metallo-dependent hydrolases"/>
    <property type="match status" value="1"/>
</dbReference>
<dbReference type="PANTHER" id="PTHR21240:SF28">
    <property type="entry name" value="ISO-OROTATE DECARBOXYLASE (EUROFUNG)"/>
    <property type="match status" value="1"/>
</dbReference>
<name>A1T6N9_MYCVP</name>
<dbReference type="GO" id="GO:0016787">
    <property type="term" value="F:hydrolase activity"/>
    <property type="evidence" value="ECO:0007669"/>
    <property type="project" value="UniProtKB-KW"/>
</dbReference>
<dbReference type="GO" id="GO:0016831">
    <property type="term" value="F:carboxy-lyase activity"/>
    <property type="evidence" value="ECO:0007669"/>
    <property type="project" value="InterPro"/>
</dbReference>
<evidence type="ECO:0000313" key="4">
    <source>
        <dbReference type="EMBL" id="ABM12839.1"/>
    </source>
</evidence>
<accession>A1T6N9</accession>
<keyword evidence="1" id="KW-0456">Lyase</keyword>
<dbReference type="PANTHER" id="PTHR21240">
    <property type="entry name" value="2-AMINO-3-CARBOXYLMUCONATE-6-SEMIALDEHYDE DECARBOXYLASE"/>
    <property type="match status" value="1"/>
</dbReference>
<dbReference type="Proteomes" id="UP000009159">
    <property type="component" value="Chromosome"/>
</dbReference>
<sequence length="435" mass="48662">MNRDDMILISVDDHIVEPPDMFKNHLPSKYLDEAPRLVHNPDGSDTWQFRDVVIPNVALNAVAGRPKEEYGLEPQGLDEIRPGCWQVDERVKDMNAGGILGSMCFPSFPGFAGRLFATEDAEFSLALVQAYNDWHVEEWCGAYPARFIPMTLPVIWDPVACAAEIRRNAARGVHSLTFSENPSAMGYPSFHDFEHWKPMWDALVDTDTVLNVHIGSSGRLAITAPDAPMDVMITLQPMNIVQAAADLLWSRPIKEYPDLKIALSEGGTGWIPYFLERVDRTYEMHSTWTGQDFKGKLPSEVFREHFLTCFIADPVGVATRHQIGVDNICWEADYPHSDSMWPGAPEQLDEVLKVNNVPDDEIDKMTYQNAMRWYHWDPFTHIPKEQATVGALRKAAEGHDVSIQALSHHKEGERGGGAGHFDALNAAARGNSGAD</sequence>
<gene>
    <name evidence="4" type="ordered locus">Mvan_2022</name>
</gene>
<dbReference type="KEGG" id="mva:Mvan_2022"/>
<dbReference type="InterPro" id="IPR032466">
    <property type="entry name" value="Metal_Hydrolase"/>
</dbReference>